<keyword evidence="1" id="KW-0547">Nucleotide-binding</keyword>
<dbReference type="Gene3D" id="3.40.50.300">
    <property type="entry name" value="P-loop containing nucleotide triphosphate hydrolases"/>
    <property type="match status" value="2"/>
</dbReference>
<evidence type="ECO:0000259" key="10">
    <source>
        <dbReference type="PROSITE" id="PS51194"/>
    </source>
</evidence>
<dbReference type="PROSITE" id="PS51192">
    <property type="entry name" value="HELICASE_ATP_BIND_1"/>
    <property type="match status" value="1"/>
</dbReference>
<dbReference type="PANTHER" id="PTHR47962:SF5">
    <property type="entry name" value="ATP-DEPENDENT HELICASE LHR-RELATED"/>
    <property type="match status" value="1"/>
</dbReference>
<evidence type="ECO:0000256" key="2">
    <source>
        <dbReference type="ARBA" id="ARBA00022763"/>
    </source>
</evidence>
<dbReference type="Proteomes" id="UP000186309">
    <property type="component" value="Chromosome"/>
</dbReference>
<dbReference type="SMART" id="SM00487">
    <property type="entry name" value="DEXDc"/>
    <property type="match status" value="1"/>
</dbReference>
<evidence type="ECO:0000256" key="3">
    <source>
        <dbReference type="ARBA" id="ARBA00022801"/>
    </source>
</evidence>
<evidence type="ECO:0000313" key="11">
    <source>
        <dbReference type="EMBL" id="APW60367.1"/>
    </source>
</evidence>
<dbReference type="PANTHER" id="PTHR47962">
    <property type="entry name" value="ATP-DEPENDENT HELICASE LHR-RELATED-RELATED"/>
    <property type="match status" value="1"/>
</dbReference>
<dbReference type="SMART" id="SM00490">
    <property type="entry name" value="HELICc"/>
    <property type="match status" value="1"/>
</dbReference>
<dbReference type="RefSeq" id="WP_083712818.1">
    <property type="nucleotide sequence ID" value="NZ_CP019082.1"/>
</dbReference>
<dbReference type="GO" id="GO:0003677">
    <property type="term" value="F:DNA binding"/>
    <property type="evidence" value="ECO:0007669"/>
    <property type="project" value="UniProtKB-KW"/>
</dbReference>
<proteinExistence type="predicted"/>
<dbReference type="GO" id="GO:0005524">
    <property type="term" value="F:ATP binding"/>
    <property type="evidence" value="ECO:0007669"/>
    <property type="project" value="UniProtKB-KW"/>
</dbReference>
<keyword evidence="4 11" id="KW-0347">Helicase</keyword>
<dbReference type="EC" id="3.6.4.12" evidence="11"/>
<keyword evidence="8" id="KW-0413">Isomerase</keyword>
<dbReference type="CDD" id="cd18796">
    <property type="entry name" value="SF2_C_LHR"/>
    <property type="match status" value="1"/>
</dbReference>
<keyword evidence="6" id="KW-0238">DNA-binding</keyword>
<dbReference type="STRING" id="1387353.BSF38_01835"/>
<feature type="domain" description="Helicase C-terminal" evidence="10">
    <location>
        <begin position="272"/>
        <end position="435"/>
    </location>
</feature>
<keyword evidence="12" id="KW-1185">Reference proteome</keyword>
<dbReference type="InterPro" id="IPR001650">
    <property type="entry name" value="Helicase_C-like"/>
</dbReference>
<dbReference type="SUPFAM" id="SSF52540">
    <property type="entry name" value="P-loop containing nucleoside triphosphate hydrolases"/>
    <property type="match status" value="1"/>
</dbReference>
<dbReference type="KEGG" id="pbor:BSF38_01835"/>
<protein>
    <submittedName>
        <fullName evidence="11">ATP-dependent DNA helicase RecQ</fullName>
        <ecNumber evidence="11">3.6.4.12</ecNumber>
    </submittedName>
</protein>
<keyword evidence="7" id="KW-0234">DNA repair</keyword>
<feature type="domain" description="Helicase ATP-binding" evidence="9">
    <location>
        <begin position="49"/>
        <end position="239"/>
    </location>
</feature>
<gene>
    <name evidence="11" type="primary">recQ_2</name>
    <name evidence="11" type="ORF">BSF38_01835</name>
</gene>
<dbReference type="GO" id="GO:0006281">
    <property type="term" value="P:DNA repair"/>
    <property type="evidence" value="ECO:0007669"/>
    <property type="project" value="UniProtKB-KW"/>
</dbReference>
<evidence type="ECO:0000256" key="8">
    <source>
        <dbReference type="ARBA" id="ARBA00023235"/>
    </source>
</evidence>
<evidence type="ECO:0000259" key="9">
    <source>
        <dbReference type="PROSITE" id="PS51192"/>
    </source>
</evidence>
<dbReference type="GO" id="GO:0016887">
    <property type="term" value="F:ATP hydrolysis activity"/>
    <property type="evidence" value="ECO:0007669"/>
    <property type="project" value="TreeGrafter"/>
</dbReference>
<sequence>MPKGRTTGGKNVRSSDVPGVDALDLFLPPVASWFRSRLGAPTLPQQLGWPAIEAGENTLIVAPTGSGKTLAAFLAGLDLLWRSPHRTAGVQILYISPLKALNEDVRRNLRTPLDGILAESEEVDEPLRPLSVAVRSGDTPAAERARIARKPPEILITTPESLHLMLTCRAREVLRNVSHVIVDEIHAVCGNKRGVFLALLLERLEALGARPFVRIGLSATQKPLDEVARYLGGDRPVTIIDASGRKAIDLQVIWPSGGPAPVLGGPGTIWPAIEDRILGLVESHRSTIVFANSRRTVEKLTAKLNELVERNIESAVADEPPAAAFRAHHGSLSLDERRATEEMLKNADLRAVVTTASLELGIDMGEVDLVCQVESPGNVARGLQRVGRSGHLVGGTSKGRFIAKTPADLLETAALARAMLAGDIEPLHVPRNCLDVLAQQVVACVAMDAWDAPALFDLIRRAYPFSDLSADAFERVLLLVSGRYPTGSLRDLRARIVWDRVHNRLASLPGSARLALVGGGTIPDLGHYPVYLGEGGPRLGELDEEFVFERRVGESFMLGNSTWRIDSIDVHRMIVSPAQGQQAVMPFWRGETSPRSLQLGGAVGKLTREIVARLDDPSLPAWLEAECRLEPPAARFLIRHVERQKRLAGVVPDDRTVLVESFRDPAGELALAVLSPFGRMHQGLKLALLGVIQERYGVTASCLHGDDGLLFRLPQTDEPPLDLLDGLNGAEAERLVRRVLPDTALFGLRFRQNAGRALLMPRPDPAKRTPLWLQRLRAKDLLQVVGKFPDFPIVVETFRECLNDDLEMPRLREFLDSVADGSIRVEKRSGETPSPFASELVFQFTAAYLYEWDEPRRNAAQPALASVDEDLLDGLLHSLDAGRGLDVQAVGRVEARLRQRGLPPRTVEEMSEALRVLGDLSAAELSGPMEQFANELREQGRADWIELAGADQPGRWISAEERTLYETAFPARAEPDFEGVETIVRRFLRTHALVGLPDVLGRYPIAPEVARELLERWVESREVVRVDEGEDGPRWAERENLTEIHRLAVANRRRESVAVRPEVFADFVLRRQHLHPAERLKGAEGLEQALDQLQGFAATSGFWEAEMLPRRVADYRPSWLDELFAGGSWFWRASLAGREEPLTAIVARDFAGGWPEAGEIEPLDESGRQVLEALERRGASFAVDLARAANVDPIQVRRALRALLGRGAVGNDRFDPLRPGAFDVLDALNEAAASPRSGLRRTRSRRIQPGRPEGRWSVIEPVAEDVEARRMAWIDHLFDRYGVLAREVVALDPWAPSWVDLLPHLARLELRGEIRRGYFVEGLSGVQYATDDAAGRLAALASAANLDHEEVFVSAADPANLYGAGGPLDIPLLEGGTARLSRASGNHLVVRGGRPILILEANGKRLTGLASSSADEIDSALGRVLELVTPERRVFKVESYNGMPTLASPAAGRLAELGFVRDYPAMTYYAAWSSAGV</sequence>
<name>A0A1U7CN64_9BACT</name>
<keyword evidence="2" id="KW-0227">DNA damage</keyword>
<dbReference type="InterPro" id="IPR055368">
    <property type="entry name" value="WH3_Lhr"/>
</dbReference>
<evidence type="ECO:0000256" key="5">
    <source>
        <dbReference type="ARBA" id="ARBA00022840"/>
    </source>
</evidence>
<dbReference type="InterPro" id="IPR013701">
    <property type="entry name" value="Lhr-like_DEAD/DEAH_assoc"/>
</dbReference>
<evidence type="ECO:0000256" key="4">
    <source>
        <dbReference type="ARBA" id="ARBA00022806"/>
    </source>
</evidence>
<dbReference type="Pfam" id="PF19306">
    <property type="entry name" value="WHD_Lhr"/>
    <property type="match status" value="1"/>
</dbReference>
<evidence type="ECO:0000313" key="12">
    <source>
        <dbReference type="Proteomes" id="UP000186309"/>
    </source>
</evidence>
<dbReference type="GO" id="GO:0003678">
    <property type="term" value="F:DNA helicase activity"/>
    <property type="evidence" value="ECO:0007669"/>
    <property type="project" value="UniProtKB-EC"/>
</dbReference>
<dbReference type="OrthoDB" id="9774462at2"/>
<evidence type="ECO:0000256" key="6">
    <source>
        <dbReference type="ARBA" id="ARBA00023125"/>
    </source>
</evidence>
<dbReference type="Pfam" id="PF00270">
    <property type="entry name" value="DEAD"/>
    <property type="match status" value="1"/>
</dbReference>
<organism evidence="11 12">
    <name type="scientific">Paludisphaera borealis</name>
    <dbReference type="NCBI Taxonomy" id="1387353"/>
    <lineage>
        <taxon>Bacteria</taxon>
        <taxon>Pseudomonadati</taxon>
        <taxon>Planctomycetota</taxon>
        <taxon>Planctomycetia</taxon>
        <taxon>Isosphaerales</taxon>
        <taxon>Isosphaeraceae</taxon>
        <taxon>Paludisphaera</taxon>
    </lineage>
</organism>
<dbReference type="EMBL" id="CP019082">
    <property type="protein sequence ID" value="APW60367.1"/>
    <property type="molecule type" value="Genomic_DNA"/>
</dbReference>
<dbReference type="Pfam" id="PF23234">
    <property type="entry name" value="WHD_4th_Lhr"/>
    <property type="match status" value="1"/>
</dbReference>
<dbReference type="PROSITE" id="PS51194">
    <property type="entry name" value="HELICASE_CTER"/>
    <property type="match status" value="1"/>
</dbReference>
<dbReference type="Pfam" id="PF00271">
    <property type="entry name" value="Helicase_C"/>
    <property type="match status" value="1"/>
</dbReference>
<evidence type="ECO:0000256" key="7">
    <source>
        <dbReference type="ARBA" id="ARBA00023204"/>
    </source>
</evidence>
<dbReference type="Pfam" id="PF23235">
    <property type="entry name" value="WHD_3rd_Lhr"/>
    <property type="match status" value="1"/>
</dbReference>
<dbReference type="InterPro" id="IPR027417">
    <property type="entry name" value="P-loop_NTPase"/>
</dbReference>
<dbReference type="InterPro" id="IPR045628">
    <property type="entry name" value="Lhr_WH_dom"/>
</dbReference>
<evidence type="ECO:0000256" key="1">
    <source>
        <dbReference type="ARBA" id="ARBA00022741"/>
    </source>
</evidence>
<dbReference type="InterPro" id="IPR014001">
    <property type="entry name" value="Helicase_ATP-bd"/>
</dbReference>
<keyword evidence="5" id="KW-0067">ATP-binding</keyword>
<reference evidence="12" key="1">
    <citation type="submission" date="2016-12" db="EMBL/GenBank/DDBJ databases">
        <title>Comparative genomics of four Isosphaeraceae planctomycetes: a common pool of plasmids and glycoside hydrolase genes.</title>
        <authorList>
            <person name="Ivanova A."/>
        </authorList>
    </citation>
    <scope>NUCLEOTIDE SEQUENCE [LARGE SCALE GENOMIC DNA]</scope>
    <source>
        <strain evidence="12">PX4</strain>
    </source>
</reference>
<keyword evidence="3 11" id="KW-0378">Hydrolase</keyword>
<dbReference type="InterPro" id="IPR052511">
    <property type="entry name" value="ATP-dep_Helicase"/>
</dbReference>
<accession>A0A1U7CN64</accession>
<dbReference type="InterPro" id="IPR011545">
    <property type="entry name" value="DEAD/DEAH_box_helicase_dom"/>
</dbReference>
<dbReference type="Pfam" id="PF08494">
    <property type="entry name" value="DEAD_assoc"/>
    <property type="match status" value="1"/>
</dbReference>
<dbReference type="InterPro" id="IPR055367">
    <property type="entry name" value="WH4_Lhr"/>
</dbReference>